<sequence length="188" mass="19887">MDFMTLSSAPMTCGISGCPRFAKRNGVCLGHFATMSSPVKGVPSVASSSTSSSPVTNNSSSKMHIDHLISTKQAPARRTASSKDKGCAIADCNKLARIDGFCTKHNMQFSSQKRKCSMADCSAYARTRGLCTRHGGGKTCAIRGCKTVSQTGGMCRAHGGGPRCKFVTCMHFTRVGGLCSQHMTTMAE</sequence>
<dbReference type="AlphaFoldDB" id="A0A485LMV0"/>
<dbReference type="InterPro" id="IPR056866">
    <property type="entry name" value="Znf_WRKY19"/>
</dbReference>
<dbReference type="Proteomes" id="UP000332933">
    <property type="component" value="Unassembled WGS sequence"/>
</dbReference>
<dbReference type="PANTHER" id="PTHR31827">
    <property type="entry name" value="EMB|CAB89363.1"/>
    <property type="match status" value="1"/>
</dbReference>
<feature type="region of interest" description="Disordered" evidence="1">
    <location>
        <begin position="40"/>
        <end position="61"/>
    </location>
</feature>
<proteinExistence type="predicted"/>
<evidence type="ECO:0000256" key="1">
    <source>
        <dbReference type="SAM" id="MobiDB-lite"/>
    </source>
</evidence>
<evidence type="ECO:0000313" key="3">
    <source>
        <dbReference type="EMBL" id="KAF0684517.1"/>
    </source>
</evidence>
<dbReference type="Pfam" id="PF24906">
    <property type="entry name" value="Zf_WRKY19"/>
    <property type="match status" value="1"/>
</dbReference>
<feature type="compositionally biased region" description="Low complexity" evidence="1">
    <location>
        <begin position="43"/>
        <end position="61"/>
    </location>
</feature>
<accession>A0A485LMV0</accession>
<dbReference type="PANTHER" id="PTHR31827:SF1">
    <property type="entry name" value="EMB|CAB89363.1"/>
    <property type="match status" value="1"/>
</dbReference>
<organism evidence="4 5">
    <name type="scientific">Aphanomyces stellatus</name>
    <dbReference type="NCBI Taxonomy" id="120398"/>
    <lineage>
        <taxon>Eukaryota</taxon>
        <taxon>Sar</taxon>
        <taxon>Stramenopiles</taxon>
        <taxon>Oomycota</taxon>
        <taxon>Saprolegniomycetes</taxon>
        <taxon>Saprolegniales</taxon>
        <taxon>Verrucalvaceae</taxon>
        <taxon>Aphanomyces</taxon>
    </lineage>
</organism>
<evidence type="ECO:0000313" key="4">
    <source>
        <dbReference type="EMBL" id="VFU00161.1"/>
    </source>
</evidence>
<reference evidence="4 5" key="1">
    <citation type="submission" date="2019-03" db="EMBL/GenBank/DDBJ databases">
        <authorList>
            <person name="Gaulin E."/>
            <person name="Dumas B."/>
        </authorList>
    </citation>
    <scope>NUCLEOTIDE SEQUENCE [LARGE SCALE GENOMIC DNA]</scope>
    <source>
        <strain evidence="4">CBS 568.67</strain>
    </source>
</reference>
<dbReference type="EMBL" id="CAADRA010007302">
    <property type="protein sequence ID" value="VFU00161.1"/>
    <property type="molecule type" value="Genomic_DNA"/>
</dbReference>
<feature type="domain" description="WRKY19-like zinc finger" evidence="2">
    <location>
        <begin position="114"/>
        <end position="136"/>
    </location>
</feature>
<evidence type="ECO:0000313" key="5">
    <source>
        <dbReference type="Proteomes" id="UP000332933"/>
    </source>
</evidence>
<evidence type="ECO:0000259" key="2">
    <source>
        <dbReference type="Pfam" id="PF24906"/>
    </source>
</evidence>
<protein>
    <submittedName>
        <fullName evidence="4">Aste57867_23516 protein</fullName>
    </submittedName>
</protein>
<keyword evidence="5" id="KW-1185">Reference proteome</keyword>
<name>A0A485LMV0_9STRA</name>
<reference evidence="3" key="2">
    <citation type="submission" date="2019-06" db="EMBL/GenBank/DDBJ databases">
        <title>Genomics analysis of Aphanomyces spp. identifies a new class of oomycete effector associated with host adaptation.</title>
        <authorList>
            <person name="Gaulin E."/>
        </authorList>
    </citation>
    <scope>NUCLEOTIDE SEQUENCE</scope>
    <source>
        <strain evidence="3">CBS 578.67</strain>
    </source>
</reference>
<gene>
    <name evidence="4" type="primary">Aste57867_23516</name>
    <name evidence="3" type="ORF">As57867_023445</name>
    <name evidence="4" type="ORF">ASTE57867_23516</name>
</gene>
<dbReference type="EMBL" id="VJMH01007276">
    <property type="protein sequence ID" value="KAF0684517.1"/>
    <property type="molecule type" value="Genomic_DNA"/>
</dbReference>
<dbReference type="OrthoDB" id="67669at2759"/>